<sequence length="137" mass="15920">MKVKESLNVTFDESHPPTKLSPLLDDDVSEDEAIENNMKVVNNNIEDESIEVDEVVNIKESKIHPLEQVIGSLNQRTRIRYFPRLRQDQDHCLTLKNTPYPHQKIRRIRYFGQHSEQARFSSNTPYSEAPIRIFSGG</sequence>
<name>A0ABQ5B664_9ASTR</name>
<proteinExistence type="predicted"/>
<gene>
    <name evidence="2" type="ORF">Tco_0857282</name>
</gene>
<reference evidence="2" key="2">
    <citation type="submission" date="2022-01" db="EMBL/GenBank/DDBJ databases">
        <authorList>
            <person name="Yamashiro T."/>
            <person name="Shiraishi A."/>
            <person name="Satake H."/>
            <person name="Nakayama K."/>
        </authorList>
    </citation>
    <scope>NUCLEOTIDE SEQUENCE</scope>
</reference>
<feature type="region of interest" description="Disordered" evidence="1">
    <location>
        <begin position="1"/>
        <end position="24"/>
    </location>
</feature>
<evidence type="ECO:0000313" key="2">
    <source>
        <dbReference type="EMBL" id="GJT10240.1"/>
    </source>
</evidence>
<comment type="caution">
    <text evidence="2">The sequence shown here is derived from an EMBL/GenBank/DDBJ whole genome shotgun (WGS) entry which is preliminary data.</text>
</comment>
<evidence type="ECO:0000256" key="1">
    <source>
        <dbReference type="SAM" id="MobiDB-lite"/>
    </source>
</evidence>
<accession>A0ABQ5B664</accession>
<organism evidence="2 3">
    <name type="scientific">Tanacetum coccineum</name>
    <dbReference type="NCBI Taxonomy" id="301880"/>
    <lineage>
        <taxon>Eukaryota</taxon>
        <taxon>Viridiplantae</taxon>
        <taxon>Streptophyta</taxon>
        <taxon>Embryophyta</taxon>
        <taxon>Tracheophyta</taxon>
        <taxon>Spermatophyta</taxon>
        <taxon>Magnoliopsida</taxon>
        <taxon>eudicotyledons</taxon>
        <taxon>Gunneridae</taxon>
        <taxon>Pentapetalae</taxon>
        <taxon>asterids</taxon>
        <taxon>campanulids</taxon>
        <taxon>Asterales</taxon>
        <taxon>Asteraceae</taxon>
        <taxon>Asteroideae</taxon>
        <taxon>Anthemideae</taxon>
        <taxon>Anthemidinae</taxon>
        <taxon>Tanacetum</taxon>
    </lineage>
</organism>
<dbReference type="Proteomes" id="UP001151760">
    <property type="component" value="Unassembled WGS sequence"/>
</dbReference>
<protein>
    <submittedName>
        <fullName evidence="2">Uncharacterized protein</fullName>
    </submittedName>
</protein>
<reference evidence="2" key="1">
    <citation type="journal article" date="2022" name="Int. J. Mol. Sci.">
        <title>Draft Genome of Tanacetum Coccineum: Genomic Comparison of Closely Related Tanacetum-Family Plants.</title>
        <authorList>
            <person name="Yamashiro T."/>
            <person name="Shiraishi A."/>
            <person name="Nakayama K."/>
            <person name="Satake H."/>
        </authorList>
    </citation>
    <scope>NUCLEOTIDE SEQUENCE</scope>
</reference>
<dbReference type="EMBL" id="BQNB010012972">
    <property type="protein sequence ID" value="GJT10240.1"/>
    <property type="molecule type" value="Genomic_DNA"/>
</dbReference>
<evidence type="ECO:0000313" key="3">
    <source>
        <dbReference type="Proteomes" id="UP001151760"/>
    </source>
</evidence>
<keyword evidence="3" id="KW-1185">Reference proteome</keyword>